<proteinExistence type="predicted"/>
<dbReference type="Pfam" id="PF12937">
    <property type="entry name" value="F-box-like"/>
    <property type="match status" value="1"/>
</dbReference>
<dbReference type="InterPro" id="IPR036047">
    <property type="entry name" value="F-box-like_dom_sf"/>
</dbReference>
<organism evidence="2 3">
    <name type="scientific">Lyophyllum shimeji</name>
    <name type="common">Hon-shimeji</name>
    <name type="synonym">Tricholoma shimeji</name>
    <dbReference type="NCBI Taxonomy" id="47721"/>
    <lineage>
        <taxon>Eukaryota</taxon>
        <taxon>Fungi</taxon>
        <taxon>Dikarya</taxon>
        <taxon>Basidiomycota</taxon>
        <taxon>Agaricomycotina</taxon>
        <taxon>Agaricomycetes</taxon>
        <taxon>Agaricomycetidae</taxon>
        <taxon>Agaricales</taxon>
        <taxon>Tricholomatineae</taxon>
        <taxon>Lyophyllaceae</taxon>
        <taxon>Lyophyllum</taxon>
    </lineage>
</organism>
<name>A0A9P3PSV2_LYOSH</name>
<dbReference type="Proteomes" id="UP001063166">
    <property type="component" value="Unassembled WGS sequence"/>
</dbReference>
<dbReference type="InterPro" id="IPR001810">
    <property type="entry name" value="F-box_dom"/>
</dbReference>
<dbReference type="InterPro" id="IPR032675">
    <property type="entry name" value="LRR_dom_sf"/>
</dbReference>
<dbReference type="Gene3D" id="3.80.10.10">
    <property type="entry name" value="Ribonuclease Inhibitor"/>
    <property type="match status" value="1"/>
</dbReference>
<dbReference type="SUPFAM" id="SSF52047">
    <property type="entry name" value="RNI-like"/>
    <property type="match status" value="1"/>
</dbReference>
<dbReference type="EMBL" id="BRPK01000009">
    <property type="protein sequence ID" value="GLB40904.1"/>
    <property type="molecule type" value="Genomic_DNA"/>
</dbReference>
<sequence length="596" mass="65389">MACPALDVRRSSPIQRLPVELLSYIFSLGTHSVDDDEDPACPAFDAETIKTPLILSQVNRQWRNIARNTPSLWTSICVTAALVDVGDGVAPPLNSPRLHASHLTTYLSLSRKSPLDILIDARDQDWDFSEPEIPSDYGCDTYAPPFSPSHMGLAISLLLPHIARWRSMTILTDSWAPMYVALRLIQPAITAVGAPALESLALMRCNDFVSYSPTFRPSDMRDPAFLHLSETSSPPQNILPRLRHLTLRGVHVHWASLATILSHSQPGLDTLDLSSHCLDVRPTVPEFHHLLSACPKLTKLVVNGSGARDRDEVSNGDFIHSKSLQPAPLPALHDLTLGYRSVSEAQAVLELLDAPKTRMLRLEDATHPGELEEVDAGGLLTYLGTGQSPTREIFYSYTSPDGVQHQVPITKSTALVPRQLQVGTAQTAAEEHASRTMFPLLAVVTLHGVKTCLPPLHTFFSSLPNLRSLELSGMPMQAIRALLPPHVPSDPSVYTTTPCPCPQLQSLCIRWSEHQNTRDFVFLVGALAIERPEQGRVSRVGTTVKIIREVLQEDEGAEEGEVMDCASEIELQQYEAAGAPHDPGFESHYARSASAH</sequence>
<comment type="caution">
    <text evidence="2">The sequence shown here is derived from an EMBL/GenBank/DDBJ whole genome shotgun (WGS) entry which is preliminary data.</text>
</comment>
<dbReference type="OrthoDB" id="3237066at2759"/>
<gene>
    <name evidence="2" type="ORF">LshimejAT787_0901190</name>
</gene>
<evidence type="ECO:0000313" key="3">
    <source>
        <dbReference type="Proteomes" id="UP001063166"/>
    </source>
</evidence>
<dbReference type="AlphaFoldDB" id="A0A9P3PSV2"/>
<evidence type="ECO:0000313" key="2">
    <source>
        <dbReference type="EMBL" id="GLB40904.1"/>
    </source>
</evidence>
<dbReference type="SUPFAM" id="SSF81383">
    <property type="entry name" value="F-box domain"/>
    <property type="match status" value="1"/>
</dbReference>
<protein>
    <recommendedName>
        <fullName evidence="1">F-box domain-containing protein</fullName>
    </recommendedName>
</protein>
<keyword evidence="3" id="KW-1185">Reference proteome</keyword>
<evidence type="ECO:0000259" key="1">
    <source>
        <dbReference type="Pfam" id="PF12937"/>
    </source>
</evidence>
<reference evidence="2" key="1">
    <citation type="submission" date="2022-07" db="EMBL/GenBank/DDBJ databases">
        <title>The genome of Lyophyllum shimeji provides insight into the initial evolution of ectomycorrhizal fungal genome.</title>
        <authorList>
            <person name="Kobayashi Y."/>
            <person name="Shibata T."/>
            <person name="Hirakawa H."/>
            <person name="Shigenobu S."/>
            <person name="Nishiyama T."/>
            <person name="Yamada A."/>
            <person name="Hasebe M."/>
            <person name="Kawaguchi M."/>
        </authorList>
    </citation>
    <scope>NUCLEOTIDE SEQUENCE</scope>
    <source>
        <strain evidence="2">AT787</strain>
    </source>
</reference>
<feature type="domain" description="F-box" evidence="1">
    <location>
        <begin position="14"/>
        <end position="78"/>
    </location>
</feature>
<dbReference type="Gene3D" id="1.20.1280.50">
    <property type="match status" value="1"/>
</dbReference>
<accession>A0A9P3PSV2</accession>